<accession>A0A6A6IL28</accession>
<dbReference type="AlphaFoldDB" id="A0A6A6IL28"/>
<dbReference type="PANTHER" id="PTHR33112:SF1">
    <property type="entry name" value="HETEROKARYON INCOMPATIBILITY DOMAIN-CONTAINING PROTEIN"/>
    <property type="match status" value="1"/>
</dbReference>
<dbReference type="OrthoDB" id="5428863at2759"/>
<sequence length="503" mass="56135">MAQHTLGDEERKRTSFSLHLTPESTSDVPIIIELTLPASFLEKSRGTITPRLRGPRWLLLYTATASAMATHHEERPELEDHAGSLGSVKDAYLCSHCQIVFPKLKVALLSTNLNAEPTRIARYVNMASYLAPELTASQSCDLCNLVLSILATAHNMSPRVVQAVGFTLWAVDLLDGEERSRATYYPKGHYLAGIYARLGASSEWEVEKQDMLSRYRQYRRNGLIMPLTRSEIEAREIDRRCAAVSTAKEWIRQCQMEHGNRCNQGTTLKETAVDGLKVIDCEKELVVGHEGDGSYLALSYVWGRTEGSRTDTSLALAPGVVRDAMELTRKLGYKFLWVDRYYIDQSNHDEVLSQVGRMDVIYENATMTIVAASGEDDNYGLPGVGTGDSSLRTAQPATSIDGLTLISSLPEVTHCVERSKWATRGWTYQEALLSKRCLLFFPSQMFFACRTMCRSETLPNLPSLQGDVSHSVNLQTLFLPAGPRADPTRYLARTFMTIRCANT</sequence>
<proteinExistence type="predicted"/>
<organism evidence="2 3">
    <name type="scientific">Trematosphaeria pertusa</name>
    <dbReference type="NCBI Taxonomy" id="390896"/>
    <lineage>
        <taxon>Eukaryota</taxon>
        <taxon>Fungi</taxon>
        <taxon>Dikarya</taxon>
        <taxon>Ascomycota</taxon>
        <taxon>Pezizomycotina</taxon>
        <taxon>Dothideomycetes</taxon>
        <taxon>Pleosporomycetidae</taxon>
        <taxon>Pleosporales</taxon>
        <taxon>Massarineae</taxon>
        <taxon>Trematosphaeriaceae</taxon>
        <taxon>Trematosphaeria</taxon>
    </lineage>
</organism>
<dbReference type="PANTHER" id="PTHR33112">
    <property type="entry name" value="DOMAIN PROTEIN, PUTATIVE-RELATED"/>
    <property type="match status" value="1"/>
</dbReference>
<dbReference type="EMBL" id="ML987193">
    <property type="protein sequence ID" value="KAF2251131.1"/>
    <property type="molecule type" value="Genomic_DNA"/>
</dbReference>
<protein>
    <submittedName>
        <fullName evidence="2">HET-domain-containing protein</fullName>
    </submittedName>
</protein>
<dbReference type="GeneID" id="54580041"/>
<evidence type="ECO:0000313" key="2">
    <source>
        <dbReference type="EMBL" id="KAF2251131.1"/>
    </source>
</evidence>
<reference evidence="2" key="1">
    <citation type="journal article" date="2020" name="Stud. Mycol.">
        <title>101 Dothideomycetes genomes: a test case for predicting lifestyles and emergence of pathogens.</title>
        <authorList>
            <person name="Haridas S."/>
            <person name="Albert R."/>
            <person name="Binder M."/>
            <person name="Bloem J."/>
            <person name="Labutti K."/>
            <person name="Salamov A."/>
            <person name="Andreopoulos B."/>
            <person name="Baker S."/>
            <person name="Barry K."/>
            <person name="Bills G."/>
            <person name="Bluhm B."/>
            <person name="Cannon C."/>
            <person name="Castanera R."/>
            <person name="Culley D."/>
            <person name="Daum C."/>
            <person name="Ezra D."/>
            <person name="Gonzalez J."/>
            <person name="Henrissat B."/>
            <person name="Kuo A."/>
            <person name="Liang C."/>
            <person name="Lipzen A."/>
            <person name="Lutzoni F."/>
            <person name="Magnuson J."/>
            <person name="Mondo S."/>
            <person name="Nolan M."/>
            <person name="Ohm R."/>
            <person name="Pangilinan J."/>
            <person name="Park H.-J."/>
            <person name="Ramirez L."/>
            <person name="Alfaro M."/>
            <person name="Sun H."/>
            <person name="Tritt A."/>
            <person name="Yoshinaga Y."/>
            <person name="Zwiers L.-H."/>
            <person name="Turgeon B."/>
            <person name="Goodwin S."/>
            <person name="Spatafora J."/>
            <person name="Crous P."/>
            <person name="Grigoriev I."/>
        </authorList>
    </citation>
    <scope>NUCLEOTIDE SEQUENCE</scope>
    <source>
        <strain evidence="2">CBS 122368</strain>
    </source>
</reference>
<dbReference type="Proteomes" id="UP000800094">
    <property type="component" value="Unassembled WGS sequence"/>
</dbReference>
<dbReference type="RefSeq" id="XP_033686135.1">
    <property type="nucleotide sequence ID" value="XM_033826711.1"/>
</dbReference>
<dbReference type="InterPro" id="IPR010730">
    <property type="entry name" value="HET"/>
</dbReference>
<feature type="domain" description="Heterokaryon incompatibility" evidence="1">
    <location>
        <begin position="295"/>
        <end position="430"/>
    </location>
</feature>
<evidence type="ECO:0000313" key="3">
    <source>
        <dbReference type="Proteomes" id="UP000800094"/>
    </source>
</evidence>
<evidence type="ECO:0000259" key="1">
    <source>
        <dbReference type="Pfam" id="PF06985"/>
    </source>
</evidence>
<gene>
    <name evidence="2" type="ORF">BU26DRAFT_503692</name>
</gene>
<keyword evidence="3" id="KW-1185">Reference proteome</keyword>
<name>A0A6A6IL28_9PLEO</name>
<dbReference type="Pfam" id="PF06985">
    <property type="entry name" value="HET"/>
    <property type="match status" value="1"/>
</dbReference>